<sequence>MHRVLLFKLIIILVILTFSPNVQGSSCTQNGNTLQCSLTGPSTINTNSIVTGINSLNITYSGSTSLSIMAPSTVTLIQINPVDTNDNHTLQISNINTGTARIEINIRLSTNQVSLTLFTPTCSILALNSTIRIHVIQTVSDAANFKIFDSSNTGTMNFGTYEVIFDQNNSNSGTLNFPNLICGLKNISTIIISGNKHYLNVQQSQMASPISIYRLALKNLRLYNQVLYNVNNLHEYLIEGCDYNKAAQFLNSNQDNNISLIMKNNNPLDLTLPNGENAFDVANVRFISITLNEPKLNSSCLNTIKGSKLNLITLVLNLGSYSADDFEEWKEENPYFWYLTIMNISTLDIFPSKFFNSLDALVQTTLQGTFSLEKNHICIFAGFPVPARPVSPLLTLSSSENPGDWDRCADTYIKAINQRSIENVQCPNKNTCQDCADWSQSTQLCNFTKFENQCEDNTRTTNNPFYYSNSYLYSFFQNCSWLDRPTCSAATPSSQPNPMNIGAIIGAVCGLIVAIAILGITIFYIYQSRRKQAAKNLGSTSKEKPGHSAYDSTNVSVATSKTSQSSRYALQHSFFPPIQPNDEIAPPLYTAPSESIAPTSPYNFPPAPSAPRDSISTHATHVYETVDNYK</sequence>
<feature type="compositionally biased region" description="Polar residues" evidence="1">
    <location>
        <begin position="592"/>
        <end position="602"/>
    </location>
</feature>
<keyword evidence="2" id="KW-1133">Transmembrane helix</keyword>
<dbReference type="OrthoDB" id="10043106at2759"/>
<name>A0A813NGC5_9BILA</name>
<feature type="transmembrane region" description="Helical" evidence="2">
    <location>
        <begin position="501"/>
        <end position="526"/>
    </location>
</feature>
<dbReference type="AlphaFoldDB" id="A0A813NGC5"/>
<keyword evidence="3" id="KW-0732">Signal</keyword>
<keyword evidence="2" id="KW-0812">Transmembrane</keyword>
<dbReference type="Proteomes" id="UP000663832">
    <property type="component" value="Unassembled WGS sequence"/>
</dbReference>
<evidence type="ECO:0000256" key="2">
    <source>
        <dbReference type="SAM" id="Phobius"/>
    </source>
</evidence>
<proteinExistence type="predicted"/>
<keyword evidence="2" id="KW-0472">Membrane</keyword>
<gene>
    <name evidence="4" type="ORF">QVE165_LOCUS413</name>
</gene>
<keyword evidence="5" id="KW-1185">Reference proteome</keyword>
<reference evidence="4" key="1">
    <citation type="submission" date="2021-02" db="EMBL/GenBank/DDBJ databases">
        <authorList>
            <person name="Nowell W R."/>
        </authorList>
    </citation>
    <scope>NUCLEOTIDE SEQUENCE</scope>
</reference>
<evidence type="ECO:0000313" key="5">
    <source>
        <dbReference type="Proteomes" id="UP000663832"/>
    </source>
</evidence>
<evidence type="ECO:0000313" key="4">
    <source>
        <dbReference type="EMBL" id="CAF0732968.1"/>
    </source>
</evidence>
<dbReference type="EMBL" id="CAJNOM010000001">
    <property type="protein sequence ID" value="CAF0732968.1"/>
    <property type="molecule type" value="Genomic_DNA"/>
</dbReference>
<feature type="region of interest" description="Disordered" evidence="1">
    <location>
        <begin position="537"/>
        <end position="556"/>
    </location>
</feature>
<feature type="region of interest" description="Disordered" evidence="1">
    <location>
        <begin position="586"/>
        <end position="619"/>
    </location>
</feature>
<organism evidence="4 5">
    <name type="scientific">Adineta steineri</name>
    <dbReference type="NCBI Taxonomy" id="433720"/>
    <lineage>
        <taxon>Eukaryota</taxon>
        <taxon>Metazoa</taxon>
        <taxon>Spiralia</taxon>
        <taxon>Gnathifera</taxon>
        <taxon>Rotifera</taxon>
        <taxon>Eurotatoria</taxon>
        <taxon>Bdelloidea</taxon>
        <taxon>Adinetida</taxon>
        <taxon>Adinetidae</taxon>
        <taxon>Adineta</taxon>
    </lineage>
</organism>
<protein>
    <submittedName>
        <fullName evidence="4">Uncharacterized protein</fullName>
    </submittedName>
</protein>
<comment type="caution">
    <text evidence="4">The sequence shown here is derived from an EMBL/GenBank/DDBJ whole genome shotgun (WGS) entry which is preliminary data.</text>
</comment>
<accession>A0A813NGC5</accession>
<evidence type="ECO:0000256" key="3">
    <source>
        <dbReference type="SAM" id="SignalP"/>
    </source>
</evidence>
<feature type="chain" id="PRO_5032589827" evidence="3">
    <location>
        <begin position="25"/>
        <end position="630"/>
    </location>
</feature>
<evidence type="ECO:0000256" key="1">
    <source>
        <dbReference type="SAM" id="MobiDB-lite"/>
    </source>
</evidence>
<feature type="signal peptide" evidence="3">
    <location>
        <begin position="1"/>
        <end position="24"/>
    </location>
</feature>